<proteinExistence type="predicted"/>
<feature type="compositionally biased region" description="Polar residues" evidence="1">
    <location>
        <begin position="31"/>
        <end position="40"/>
    </location>
</feature>
<dbReference type="AlphaFoldDB" id="A0A061AYC6"/>
<evidence type="ECO:0000313" key="2">
    <source>
        <dbReference type="EMBL" id="CDR42245.1"/>
    </source>
</evidence>
<feature type="compositionally biased region" description="Low complexity" evidence="1">
    <location>
        <begin position="348"/>
        <end position="361"/>
    </location>
</feature>
<feature type="region of interest" description="Disordered" evidence="1">
    <location>
        <begin position="265"/>
        <end position="290"/>
    </location>
</feature>
<sequence length="506" mass="54703">MSPAPPPSDPLSSPPHSPLVDATSPRRPSFETRTSGTYVQAGNGRPPPARRRSSGSPTLSRTATRQSIPHAQSVREEPDEEELRKFAELCRRLYYEKDANAAKQVDTVLQKLPAPYRTAYARTMAAVRSAFHRDNEIRRRHEIETLLSSTLPDSTIKEELGISRASESVAALRSSAARKIRRQKLREFVDSNCANGLPGTHTFFKALFGAMWLQAMDGRKGGAGGKCVEWDVDVAVFTEGGSGEAWAKDAVEALKGVLGMTERIREPSHTDSARTSYFDSTASETSSVHHGDPVVAPVIFDHHASASSPSTSGVPHRKQPPPVPPHRGSIRNRSGSDPFLDADEKAAKLAAQQKRQADLAPPAAPLSPVSPSPDAPSASAPLLSAAGPAAPSLPSPRISTSANRPLPSPVVPPQFRTFTLPSYLTNPELRSLCRLFPDFITSPVRKNARFPSSAQKTPATLEAGEAGETKVGHGALRIGRQERAEGWKGTLWERLVEWLRALFGFA</sequence>
<feature type="compositionally biased region" description="Low complexity" evidence="1">
    <location>
        <begin position="375"/>
        <end position="396"/>
    </location>
</feature>
<feature type="compositionally biased region" description="Polar residues" evidence="1">
    <location>
        <begin position="273"/>
        <end position="286"/>
    </location>
</feature>
<accession>A0A061AYC6</accession>
<reference evidence="2" key="1">
    <citation type="journal article" date="2014" name="Genome Announc.">
        <title>Draft genome sequence of Rhodosporidium toruloides CECT1137, an oleaginous yeast of biotechnological interest.</title>
        <authorList>
            <person name="Morin N."/>
            <person name="Calcas X."/>
            <person name="Devillers H."/>
            <person name="Durrens P."/>
            <person name="Sherman D.J."/>
            <person name="Nicaud J.-M."/>
            <person name="Neuveglise C."/>
        </authorList>
    </citation>
    <scope>NUCLEOTIDE SEQUENCE</scope>
    <source>
        <strain evidence="2">CECT1137</strain>
    </source>
</reference>
<feature type="compositionally biased region" description="Pro residues" evidence="1">
    <location>
        <begin position="1"/>
        <end position="17"/>
    </location>
</feature>
<feature type="region of interest" description="Disordered" evidence="1">
    <location>
        <begin position="304"/>
        <end position="408"/>
    </location>
</feature>
<protein>
    <submittedName>
        <fullName evidence="2">RHTO0S06e11496g1_1</fullName>
    </submittedName>
</protein>
<gene>
    <name evidence="2" type="ORF">RHTO0S_06e11496g</name>
</gene>
<dbReference type="OrthoDB" id="2568455at2759"/>
<organism evidence="2">
    <name type="scientific">Rhodotorula toruloides</name>
    <name type="common">Yeast</name>
    <name type="synonym">Rhodosporidium toruloides</name>
    <dbReference type="NCBI Taxonomy" id="5286"/>
    <lineage>
        <taxon>Eukaryota</taxon>
        <taxon>Fungi</taxon>
        <taxon>Dikarya</taxon>
        <taxon>Basidiomycota</taxon>
        <taxon>Pucciniomycotina</taxon>
        <taxon>Microbotryomycetes</taxon>
        <taxon>Sporidiobolales</taxon>
        <taxon>Sporidiobolaceae</taxon>
        <taxon>Rhodotorula</taxon>
    </lineage>
</organism>
<name>A0A061AYC6_RHOTO</name>
<evidence type="ECO:0000256" key="1">
    <source>
        <dbReference type="SAM" id="MobiDB-lite"/>
    </source>
</evidence>
<feature type="compositionally biased region" description="Pro residues" evidence="1">
    <location>
        <begin position="362"/>
        <end position="374"/>
    </location>
</feature>
<feature type="region of interest" description="Disordered" evidence="1">
    <location>
        <begin position="1"/>
        <end position="80"/>
    </location>
</feature>
<dbReference type="EMBL" id="LK052941">
    <property type="protein sequence ID" value="CDR42245.1"/>
    <property type="molecule type" value="Genomic_DNA"/>
</dbReference>
<feature type="compositionally biased region" description="Polar residues" evidence="1">
    <location>
        <begin position="58"/>
        <end position="70"/>
    </location>
</feature>